<dbReference type="Gene3D" id="3.40.50.300">
    <property type="entry name" value="P-loop containing nucleotide triphosphate hydrolases"/>
    <property type="match status" value="1"/>
</dbReference>
<dbReference type="SMART" id="SM00533">
    <property type="entry name" value="MUTSd"/>
    <property type="match status" value="1"/>
</dbReference>
<dbReference type="Pfam" id="PF00488">
    <property type="entry name" value="MutS_V"/>
    <property type="match status" value="1"/>
</dbReference>
<evidence type="ECO:0000256" key="6">
    <source>
        <dbReference type="SAM" id="MobiDB-lite"/>
    </source>
</evidence>
<reference evidence="8 9" key="2">
    <citation type="submission" date="2024-02" db="EMBL/GenBank/DDBJ databases">
        <title>The Genome Sequence of Enterococcus diestrammenae JM9A.</title>
        <authorList>
            <person name="Earl A."/>
            <person name="Manson A."/>
            <person name="Gilmore M."/>
            <person name="Sanders J."/>
            <person name="Shea T."/>
            <person name="Howe W."/>
            <person name="Livny J."/>
            <person name="Cuomo C."/>
            <person name="Neafsey D."/>
            <person name="Birren B."/>
        </authorList>
    </citation>
    <scope>NUCLEOTIDE SEQUENCE [LARGE SCALE GENOMIC DNA]</scope>
    <source>
        <strain evidence="8 9">JM9A</strain>
    </source>
</reference>
<reference evidence="9" key="1">
    <citation type="submission" date="2016-06" db="EMBL/GenBank/DDBJ databases">
        <title>Four novel species of enterococci isolated from chicken manure.</title>
        <authorList>
            <person name="Van Tyne D."/>
        </authorList>
    </citation>
    <scope>NUCLEOTIDE SEQUENCE [LARGE SCALE GENOMIC DNA]</scope>
    <source>
        <strain evidence="9">JM9A</strain>
    </source>
</reference>
<dbReference type="SUPFAM" id="SSF48334">
    <property type="entry name" value="DNA repair protein MutS, domain III"/>
    <property type="match status" value="1"/>
</dbReference>
<keyword evidence="2" id="KW-0540">Nuclease</keyword>
<name>A0ABV0F4I0_9ENTE</name>
<organism evidence="8 9">
    <name type="scientific">Enterococcus diestrammenae</name>
    <dbReference type="NCBI Taxonomy" id="1155073"/>
    <lineage>
        <taxon>Bacteria</taxon>
        <taxon>Bacillati</taxon>
        <taxon>Bacillota</taxon>
        <taxon>Bacilli</taxon>
        <taxon>Lactobacillales</taxon>
        <taxon>Enterococcaceae</taxon>
        <taxon>Enterococcus</taxon>
    </lineage>
</organism>
<keyword evidence="4" id="KW-0238">DNA-binding</keyword>
<dbReference type="NCBIfam" id="TIGR01069">
    <property type="entry name" value="mutS2"/>
    <property type="match status" value="1"/>
</dbReference>
<evidence type="ECO:0000256" key="2">
    <source>
        <dbReference type="ARBA" id="ARBA00022759"/>
    </source>
</evidence>
<accession>A0ABV0F4I0</accession>
<dbReference type="InterPro" id="IPR045076">
    <property type="entry name" value="MutS"/>
</dbReference>
<keyword evidence="2" id="KW-0378">Hydrolase</keyword>
<dbReference type="InterPro" id="IPR007696">
    <property type="entry name" value="DNA_mismatch_repair_MutS_core"/>
</dbReference>
<dbReference type="EMBL" id="MAEI02000001">
    <property type="protein sequence ID" value="MEO1782194.1"/>
    <property type="molecule type" value="Genomic_DNA"/>
</dbReference>
<dbReference type="InterPro" id="IPR000432">
    <property type="entry name" value="DNA_mismatch_repair_MutS_C"/>
</dbReference>
<dbReference type="SMART" id="SM00534">
    <property type="entry name" value="MUTSac"/>
    <property type="match status" value="1"/>
</dbReference>
<comment type="caution">
    <text evidence="8">The sequence shown here is derived from an EMBL/GenBank/DDBJ whole genome shotgun (WGS) entry which is preliminary data.</text>
</comment>
<gene>
    <name evidence="8" type="ORF">BAU18_001787</name>
</gene>
<feature type="domain" description="DNA mismatch repair proteins mutS family" evidence="7">
    <location>
        <begin position="411"/>
        <end position="427"/>
    </location>
</feature>
<keyword evidence="3" id="KW-0067">ATP-binding</keyword>
<dbReference type="SUPFAM" id="SSF52540">
    <property type="entry name" value="P-loop containing nucleoside triphosphate hydrolases"/>
    <property type="match status" value="1"/>
</dbReference>
<evidence type="ECO:0000256" key="3">
    <source>
        <dbReference type="ARBA" id="ARBA00022840"/>
    </source>
</evidence>
<evidence type="ECO:0000259" key="7">
    <source>
        <dbReference type="PROSITE" id="PS00486"/>
    </source>
</evidence>
<sequence length="645" mass="72448">MKTNQIEQVKLYQESGFAEILEEVKQLIISDFAREAFMERRPATDLATAEKRLTETAEAMNLLGSGQHVPFMGMANIRRLTEKINRGLLLEPEELTEYGDFLRSFRLIGKLFEKNQYQTPVLYRYTRGLGDFHEITAEIEACINGHRLSDDSSRELRKIRGRIRTLEQDLQQSLDKFIKNPSVAKYLQDRLVIVKEERYTLPVKTEFQSRIKGNLIDRSSKGTTVFIEPLGVAKLNDRLIMAKAEETAEVYQILAGLTGMIAEKLEEIGYSREILGELDIIFARGKYSRRINGQPLTVNDQENLIFDGITHPLLGSAAVPLNLSLGSSARGLVITGPNAGGKTVVLKTVALVCLMATSGLFPHHQGQTTVPVFKNIEIDIGDQQNLSNALSTFSGHMENLSRILQVSQRNSLVLVDEIGSGTEPKEGAALGIAVMEALYQQGALVIATTHYGEIKDYALAHEDFKTAAMAFDSETLTPKYQLLMDQVGASNAFWIAEEKGLSNTVLQQAMAYLQGQPPEHKAKEFKRKSNTAKLSQNSSDTMVTYGMGDRVRYTETGAVGLFYQKISDSDAEVFLNDEMQQLPLRRLRLEMAASQLYPQDYDLSTLFTDFHERKFQRDIQRGSKKAQKLLRKQAQARRQKADNKD</sequence>
<dbReference type="RefSeq" id="WP_161868713.1">
    <property type="nucleotide sequence ID" value="NZ_MAEI02000001.1"/>
</dbReference>
<dbReference type="PROSITE" id="PS00486">
    <property type="entry name" value="DNA_MISMATCH_REPAIR_2"/>
    <property type="match status" value="1"/>
</dbReference>
<keyword evidence="5" id="KW-0175">Coiled coil</keyword>
<dbReference type="InterPro" id="IPR005747">
    <property type="entry name" value="MutS2"/>
</dbReference>
<dbReference type="PANTHER" id="PTHR48466">
    <property type="entry name" value="OS10G0509000 PROTEIN-RELATED"/>
    <property type="match status" value="1"/>
</dbReference>
<dbReference type="PANTHER" id="PTHR48466:SF2">
    <property type="entry name" value="OS10G0509000 PROTEIN"/>
    <property type="match status" value="1"/>
</dbReference>
<feature type="coiled-coil region" evidence="5">
    <location>
        <begin position="149"/>
        <end position="176"/>
    </location>
</feature>
<dbReference type="InterPro" id="IPR036187">
    <property type="entry name" value="DNA_mismatch_repair_MutS_sf"/>
</dbReference>
<proteinExistence type="predicted"/>
<evidence type="ECO:0000256" key="4">
    <source>
        <dbReference type="ARBA" id="ARBA00023125"/>
    </source>
</evidence>
<dbReference type="PIRSF" id="PIRSF005814">
    <property type="entry name" value="MutS_YshD"/>
    <property type="match status" value="1"/>
</dbReference>
<keyword evidence="2" id="KW-0255">Endonuclease</keyword>
<evidence type="ECO:0000256" key="5">
    <source>
        <dbReference type="SAM" id="Coils"/>
    </source>
</evidence>
<evidence type="ECO:0000313" key="9">
    <source>
        <dbReference type="Proteomes" id="UP001429357"/>
    </source>
</evidence>
<keyword evidence="1" id="KW-0547">Nucleotide-binding</keyword>
<keyword evidence="9" id="KW-1185">Reference proteome</keyword>
<dbReference type="Proteomes" id="UP001429357">
    <property type="component" value="Unassembled WGS sequence"/>
</dbReference>
<evidence type="ECO:0000256" key="1">
    <source>
        <dbReference type="ARBA" id="ARBA00022741"/>
    </source>
</evidence>
<feature type="region of interest" description="Disordered" evidence="6">
    <location>
        <begin position="618"/>
        <end position="645"/>
    </location>
</feature>
<dbReference type="InterPro" id="IPR027417">
    <property type="entry name" value="P-loop_NTPase"/>
</dbReference>
<protein>
    <submittedName>
        <fullName evidence="8">DNA mismatch repair protein MutS2</fullName>
    </submittedName>
</protein>
<feature type="compositionally biased region" description="Basic residues" evidence="6">
    <location>
        <begin position="622"/>
        <end position="638"/>
    </location>
</feature>
<evidence type="ECO:0000313" key="8">
    <source>
        <dbReference type="EMBL" id="MEO1782194.1"/>
    </source>
</evidence>